<evidence type="ECO:0000313" key="3">
    <source>
        <dbReference type="Proteomes" id="UP000603728"/>
    </source>
</evidence>
<sequence>MGLFDLFKKKETTQKNETLQKDETPQKDEKGALLAMPLFNNNESYSIDRVIENLKNFWGLSIVNFSGNDNSAIFKLENELVAIAYVPAQIPGEELSTSIQYAYNWHTAGEDLKNYTGHAIVSVMSSQGSQVERYTLLSKLLCSVLSTSNSIGVHQAKQTLLIPRDQYLENIPDLQQGKSPVQVWIYIGIKTSEQGNYMYTYGLPEFGKQEMEILQSPLDLPELFNFFTSIISYVINSDVTLRNGETLGYTEDQKIKITASKGFFVEGQTLRLEV</sequence>
<dbReference type="RefSeq" id="WP_202000266.1">
    <property type="nucleotide sequence ID" value="NZ_JAERSF010000002.1"/>
</dbReference>
<dbReference type="Pfam" id="PF14080">
    <property type="entry name" value="DUF4261"/>
    <property type="match status" value="1"/>
</dbReference>
<comment type="caution">
    <text evidence="2">The sequence shown here is derived from an EMBL/GenBank/DDBJ whole genome shotgun (WGS) entry which is preliminary data.</text>
</comment>
<protein>
    <submittedName>
        <fullName evidence="2">DUF4261 domain-containing protein</fullName>
    </submittedName>
</protein>
<organism evidence="2 3">
    <name type="scientific">Flavobacterium tagetis</name>
    <dbReference type="NCBI Taxonomy" id="2801336"/>
    <lineage>
        <taxon>Bacteria</taxon>
        <taxon>Pseudomonadati</taxon>
        <taxon>Bacteroidota</taxon>
        <taxon>Flavobacteriia</taxon>
        <taxon>Flavobacteriales</taxon>
        <taxon>Flavobacteriaceae</taxon>
        <taxon>Flavobacterium</taxon>
    </lineage>
</organism>
<evidence type="ECO:0000259" key="1">
    <source>
        <dbReference type="Pfam" id="PF14080"/>
    </source>
</evidence>
<dbReference type="EMBL" id="JAERSF010000002">
    <property type="protein sequence ID" value="MBL0736903.1"/>
    <property type="molecule type" value="Genomic_DNA"/>
</dbReference>
<keyword evidence="3" id="KW-1185">Reference proteome</keyword>
<proteinExistence type="predicted"/>
<accession>A0ABS1KC70</accession>
<dbReference type="Proteomes" id="UP000603728">
    <property type="component" value="Unassembled WGS sequence"/>
</dbReference>
<feature type="domain" description="DUF4261" evidence="1">
    <location>
        <begin position="199"/>
        <end position="273"/>
    </location>
</feature>
<gene>
    <name evidence="2" type="ORF">JI750_08425</name>
</gene>
<name>A0ABS1KC70_9FLAO</name>
<evidence type="ECO:0000313" key="2">
    <source>
        <dbReference type="EMBL" id="MBL0736903.1"/>
    </source>
</evidence>
<dbReference type="InterPro" id="IPR025357">
    <property type="entry name" value="DUF4261"/>
</dbReference>
<reference evidence="2 3" key="1">
    <citation type="submission" date="2021-01" db="EMBL/GenBank/DDBJ databases">
        <title>Genome seq and assembly of Flavobacterium sp. GN10.</title>
        <authorList>
            <person name="Chhetri G."/>
        </authorList>
    </citation>
    <scope>NUCLEOTIDE SEQUENCE [LARGE SCALE GENOMIC DNA]</scope>
    <source>
        <strain evidence="2 3">GN10</strain>
    </source>
</reference>